<sequence length="41" mass="4863">MRCSDEKLEKTRPWEGRAKIENGEVIVLGKNLLGNIWMKYR</sequence>
<dbReference type="AlphaFoldDB" id="A0A6C0LFC3"/>
<reference evidence="1" key="1">
    <citation type="journal article" date="2020" name="Nature">
        <title>Giant virus diversity and host interactions through global metagenomics.</title>
        <authorList>
            <person name="Schulz F."/>
            <person name="Roux S."/>
            <person name="Paez-Espino D."/>
            <person name="Jungbluth S."/>
            <person name="Walsh D.A."/>
            <person name="Denef V.J."/>
            <person name="McMahon K.D."/>
            <person name="Konstantinidis K.T."/>
            <person name="Eloe-Fadrosh E.A."/>
            <person name="Kyrpides N.C."/>
            <person name="Woyke T."/>
        </authorList>
    </citation>
    <scope>NUCLEOTIDE SEQUENCE</scope>
    <source>
        <strain evidence="1">GVMAG-M-3300027769-26</strain>
    </source>
</reference>
<name>A0A6C0LFC3_9ZZZZ</name>
<dbReference type="EMBL" id="MN740464">
    <property type="protein sequence ID" value="QHU27892.1"/>
    <property type="molecule type" value="Genomic_DNA"/>
</dbReference>
<protein>
    <submittedName>
        <fullName evidence="1">Uncharacterized protein</fullName>
    </submittedName>
</protein>
<accession>A0A6C0LFC3</accession>
<proteinExistence type="predicted"/>
<organism evidence="1">
    <name type="scientific">viral metagenome</name>
    <dbReference type="NCBI Taxonomy" id="1070528"/>
    <lineage>
        <taxon>unclassified sequences</taxon>
        <taxon>metagenomes</taxon>
        <taxon>organismal metagenomes</taxon>
    </lineage>
</organism>
<evidence type="ECO:0000313" key="1">
    <source>
        <dbReference type="EMBL" id="QHU27892.1"/>
    </source>
</evidence>